<dbReference type="EMBL" id="NWUF01000005">
    <property type="protein sequence ID" value="PCE42939.1"/>
    <property type="molecule type" value="Genomic_DNA"/>
</dbReference>
<dbReference type="SUPFAM" id="SSF50475">
    <property type="entry name" value="FMN-binding split barrel"/>
    <property type="match status" value="1"/>
</dbReference>
<dbReference type="Gene3D" id="2.30.110.10">
    <property type="entry name" value="Electron Transport, Fmn-binding Protein, Chain A"/>
    <property type="match status" value="1"/>
</dbReference>
<evidence type="ECO:0000256" key="1">
    <source>
        <dbReference type="ARBA" id="ARBA00008710"/>
    </source>
</evidence>
<evidence type="ECO:0000313" key="4">
    <source>
        <dbReference type="Proteomes" id="UP000218934"/>
    </source>
</evidence>
<accession>A0A2A4FWW1</accession>
<comment type="catalytic activity">
    <reaction evidence="2">
        <text>oxidized coenzyme F420-(gamma-L-Glu)(n) + a quinol + H(+) = reduced coenzyme F420-(gamma-L-Glu)(n) + a quinone</text>
        <dbReference type="Rhea" id="RHEA:39663"/>
        <dbReference type="Rhea" id="RHEA-COMP:12939"/>
        <dbReference type="Rhea" id="RHEA-COMP:14378"/>
        <dbReference type="ChEBI" id="CHEBI:15378"/>
        <dbReference type="ChEBI" id="CHEBI:24646"/>
        <dbReference type="ChEBI" id="CHEBI:132124"/>
        <dbReference type="ChEBI" id="CHEBI:133980"/>
        <dbReference type="ChEBI" id="CHEBI:139511"/>
    </reaction>
</comment>
<reference evidence="3 4" key="1">
    <citation type="submission" date="2017-09" db="EMBL/GenBank/DDBJ databases">
        <title>The Catabolism of 3,6-Dichlorosalicylic acid is Initiated by the Cytochrome P450 Monooxygenase DsmABC in Rhizorhabdus dicambivorans Ndbn-20.</title>
        <authorList>
            <person name="Na L."/>
        </authorList>
    </citation>
    <scope>NUCLEOTIDE SEQUENCE [LARGE SCALE GENOMIC DNA]</scope>
    <source>
        <strain evidence="3 4">Ndbn-20m</strain>
    </source>
</reference>
<evidence type="ECO:0000313" key="3">
    <source>
        <dbReference type="EMBL" id="PCE42939.1"/>
    </source>
</evidence>
<dbReference type="PANTHER" id="PTHR39428">
    <property type="entry name" value="F420H(2)-DEPENDENT QUINONE REDUCTASE RV1261C"/>
    <property type="match status" value="1"/>
</dbReference>
<sequence length="162" mass="18568">MLSTMIRTRPGRQFVQFMRGNTGKKIDKFLVRTTGFSLLMKTFSAMVGFPPMPVLMIYTIGRKSGEERSTVMPYVEMDGTVYLIGSNGAKPRDPLWMENLRANPRARLIIDRQTSMRSARFVEHGTDEYARLWAFAETKTPQYTTYQNSTTRRIPVVAMEPA</sequence>
<dbReference type="GO" id="GO:0070967">
    <property type="term" value="F:coenzyme F420 binding"/>
    <property type="evidence" value="ECO:0007669"/>
    <property type="project" value="TreeGrafter"/>
</dbReference>
<comment type="similarity">
    <text evidence="1">Belongs to the F420H(2)-dependent quinone reductase family.</text>
</comment>
<protein>
    <submittedName>
        <fullName evidence="3">Nitroreductase family deazaflavin-dependent oxidoreductase</fullName>
    </submittedName>
</protein>
<dbReference type="RefSeq" id="WP_066969495.1">
    <property type="nucleotide sequence ID" value="NZ_CP023449.1"/>
</dbReference>
<comment type="caution">
    <text evidence="3">The sequence shown here is derived from an EMBL/GenBank/DDBJ whole genome shotgun (WGS) entry which is preliminary data.</text>
</comment>
<dbReference type="OrthoDB" id="8225825at2"/>
<dbReference type="AlphaFoldDB" id="A0A2A4FWW1"/>
<organism evidence="3 4">
    <name type="scientific">Rhizorhabdus dicambivorans</name>
    <dbReference type="NCBI Taxonomy" id="1850238"/>
    <lineage>
        <taxon>Bacteria</taxon>
        <taxon>Pseudomonadati</taxon>
        <taxon>Pseudomonadota</taxon>
        <taxon>Alphaproteobacteria</taxon>
        <taxon>Sphingomonadales</taxon>
        <taxon>Sphingomonadaceae</taxon>
        <taxon>Rhizorhabdus</taxon>
    </lineage>
</organism>
<dbReference type="Proteomes" id="UP000218934">
    <property type="component" value="Unassembled WGS sequence"/>
</dbReference>
<dbReference type="GO" id="GO:0005886">
    <property type="term" value="C:plasma membrane"/>
    <property type="evidence" value="ECO:0007669"/>
    <property type="project" value="TreeGrafter"/>
</dbReference>
<name>A0A2A4FWW1_9SPHN</name>
<proteinExistence type="inferred from homology"/>
<dbReference type="NCBIfam" id="TIGR00026">
    <property type="entry name" value="hi_GC_TIGR00026"/>
    <property type="match status" value="1"/>
</dbReference>
<evidence type="ECO:0000256" key="2">
    <source>
        <dbReference type="ARBA" id="ARBA00049106"/>
    </source>
</evidence>
<dbReference type="KEGG" id="rdi:CMV14_16645"/>
<gene>
    <name evidence="3" type="ORF">COO09_06430</name>
</gene>
<dbReference type="Pfam" id="PF04075">
    <property type="entry name" value="F420H2_quin_red"/>
    <property type="match status" value="1"/>
</dbReference>
<dbReference type="PANTHER" id="PTHR39428:SF1">
    <property type="entry name" value="F420H(2)-DEPENDENT QUINONE REDUCTASE RV1261C"/>
    <property type="match status" value="1"/>
</dbReference>
<dbReference type="InterPro" id="IPR012349">
    <property type="entry name" value="Split_barrel_FMN-bd"/>
</dbReference>
<keyword evidence="4" id="KW-1185">Reference proteome</keyword>
<dbReference type="InterPro" id="IPR004378">
    <property type="entry name" value="F420H2_quin_Rdtase"/>
</dbReference>
<dbReference type="GO" id="GO:0016491">
    <property type="term" value="F:oxidoreductase activity"/>
    <property type="evidence" value="ECO:0007669"/>
    <property type="project" value="InterPro"/>
</dbReference>